<comment type="caution">
    <text evidence="11">The sequence shown here is derived from an EMBL/GenBank/DDBJ whole genome shotgun (WGS) entry which is preliminary data.</text>
</comment>
<keyword evidence="3" id="KW-1134">Transmembrane beta strand</keyword>
<evidence type="ECO:0000256" key="6">
    <source>
        <dbReference type="ARBA" id="ARBA00023065"/>
    </source>
</evidence>
<evidence type="ECO:0000256" key="2">
    <source>
        <dbReference type="ARBA" id="ARBA00022448"/>
    </source>
</evidence>
<organism evidence="11 12">
    <name type="scientific">Marinobacterium weihaiense</name>
    <dbReference type="NCBI Taxonomy" id="2851016"/>
    <lineage>
        <taxon>Bacteria</taxon>
        <taxon>Pseudomonadati</taxon>
        <taxon>Pseudomonadota</taxon>
        <taxon>Gammaproteobacteria</taxon>
        <taxon>Oceanospirillales</taxon>
        <taxon>Oceanospirillaceae</taxon>
        <taxon>Marinobacterium</taxon>
    </lineage>
</organism>
<comment type="subcellular location">
    <subcellularLocation>
        <location evidence="1">Cell outer membrane</location>
        <topology evidence="1">Multi-pass membrane protein</topology>
    </subcellularLocation>
</comment>
<feature type="chain" id="PRO_5045324624" evidence="9">
    <location>
        <begin position="25"/>
        <end position="340"/>
    </location>
</feature>
<keyword evidence="3" id="KW-0472">Membrane</keyword>
<keyword evidence="5 9" id="KW-0732">Signal</keyword>
<protein>
    <submittedName>
        <fullName evidence="11">Porin</fullName>
    </submittedName>
</protein>
<dbReference type="RefSeq" id="WP_217334059.1">
    <property type="nucleotide sequence ID" value="NZ_JAHQZT010000004.1"/>
</dbReference>
<proteinExistence type="predicted"/>
<dbReference type="PANTHER" id="PTHR34501:SF9">
    <property type="entry name" value="MAJOR OUTER MEMBRANE PROTEIN P.IA"/>
    <property type="match status" value="1"/>
</dbReference>
<feature type="domain" description="Porin" evidence="10">
    <location>
        <begin position="11"/>
        <end position="324"/>
    </location>
</feature>
<evidence type="ECO:0000259" key="10">
    <source>
        <dbReference type="Pfam" id="PF13609"/>
    </source>
</evidence>
<dbReference type="PANTHER" id="PTHR34501">
    <property type="entry name" value="PROTEIN YDDL-RELATED"/>
    <property type="match status" value="1"/>
</dbReference>
<gene>
    <name evidence="11" type="ORF">KTN04_04765</name>
</gene>
<feature type="signal peptide" evidence="9">
    <location>
        <begin position="1"/>
        <end position="24"/>
    </location>
</feature>
<dbReference type="InterPro" id="IPR033900">
    <property type="entry name" value="Gram_neg_porin_domain"/>
</dbReference>
<evidence type="ECO:0000313" key="12">
    <source>
        <dbReference type="Proteomes" id="UP000755551"/>
    </source>
</evidence>
<name>A0ABS6M8N8_9GAMM</name>
<dbReference type="InterPro" id="IPR050298">
    <property type="entry name" value="Gram-neg_bact_OMP"/>
</dbReference>
<dbReference type="EMBL" id="JAHQZT010000004">
    <property type="protein sequence ID" value="MBV0932643.1"/>
    <property type="molecule type" value="Genomic_DNA"/>
</dbReference>
<keyword evidence="7" id="KW-0626">Porin</keyword>
<evidence type="ECO:0000313" key="11">
    <source>
        <dbReference type="EMBL" id="MBV0932643.1"/>
    </source>
</evidence>
<dbReference type="CDD" id="cd00342">
    <property type="entry name" value="gram_neg_porins"/>
    <property type="match status" value="1"/>
</dbReference>
<sequence>MKKLTLALMVAAALPATHASLAHADTTLYGSLRVELDARSSSDLDLRDGSSRFGLKGDVDLGLDHTQGLFHWEANVDTTDNDGTMFSPRLAYVGATGDWGTLLLGKQWQMHYIWTNSTTDIFNAAAADGGERFQLGGFAGHWRPDNSLSYLSPTFGNWQLAGHLVIAGSGSDNDGEQDDTLDSYDLNVKYEGERVYLAASYGNIGSNAGGVDYDLDSWALGTRIKVSDPLSFVARYENQQGSGTSIYDLISGTNPTGTSLDVDREVLEAGLLYKTGAFTWKVRGTRYEENNTGVELNQWAAGVQYDLGNRARLYFNYIDNDADDSVVSYDRTVLGYRLDF</sequence>
<evidence type="ECO:0000256" key="4">
    <source>
        <dbReference type="ARBA" id="ARBA00022692"/>
    </source>
</evidence>
<reference evidence="11 12" key="1">
    <citation type="submission" date="2021-06" db="EMBL/GenBank/DDBJ databases">
        <title>Bacterium isolated from marine sediment.</title>
        <authorList>
            <person name="Zhu K.-L."/>
            <person name="Du Z.-J."/>
            <person name="Liang Q.-Y."/>
        </authorList>
    </citation>
    <scope>NUCLEOTIDE SEQUENCE [LARGE SCALE GENOMIC DNA]</scope>
    <source>
        <strain evidence="11 12">A346</strain>
    </source>
</reference>
<evidence type="ECO:0000256" key="5">
    <source>
        <dbReference type="ARBA" id="ARBA00022729"/>
    </source>
</evidence>
<keyword evidence="2" id="KW-0813">Transport</keyword>
<dbReference type="Pfam" id="PF13609">
    <property type="entry name" value="Porin_4"/>
    <property type="match status" value="1"/>
</dbReference>
<evidence type="ECO:0000256" key="3">
    <source>
        <dbReference type="ARBA" id="ARBA00022452"/>
    </source>
</evidence>
<evidence type="ECO:0000256" key="8">
    <source>
        <dbReference type="ARBA" id="ARBA00023237"/>
    </source>
</evidence>
<dbReference type="Proteomes" id="UP000755551">
    <property type="component" value="Unassembled WGS sequence"/>
</dbReference>
<evidence type="ECO:0000256" key="9">
    <source>
        <dbReference type="SAM" id="SignalP"/>
    </source>
</evidence>
<keyword evidence="8" id="KW-0998">Cell outer membrane</keyword>
<evidence type="ECO:0000256" key="1">
    <source>
        <dbReference type="ARBA" id="ARBA00004571"/>
    </source>
</evidence>
<keyword evidence="4" id="KW-0812">Transmembrane</keyword>
<keyword evidence="6" id="KW-0406">Ion transport</keyword>
<keyword evidence="12" id="KW-1185">Reference proteome</keyword>
<evidence type="ECO:0000256" key="7">
    <source>
        <dbReference type="ARBA" id="ARBA00023114"/>
    </source>
</evidence>
<accession>A0ABS6M8N8</accession>